<protein>
    <submittedName>
        <fullName evidence="2">HEAT repeat domain-containing protein</fullName>
    </submittedName>
</protein>
<comment type="caution">
    <text evidence="2">The sequence shown here is derived from an EMBL/GenBank/DDBJ whole genome shotgun (WGS) entry which is preliminary data.</text>
</comment>
<dbReference type="Gene3D" id="1.25.10.10">
    <property type="entry name" value="Leucine-rich Repeat Variant"/>
    <property type="match status" value="1"/>
</dbReference>
<organism evidence="2 3">
    <name type="scientific">Bacteroides salyersiae</name>
    <dbReference type="NCBI Taxonomy" id="291644"/>
    <lineage>
        <taxon>Bacteria</taxon>
        <taxon>Pseudomonadati</taxon>
        <taxon>Bacteroidota</taxon>
        <taxon>Bacteroidia</taxon>
        <taxon>Bacteroidales</taxon>
        <taxon>Bacteroidaceae</taxon>
        <taxon>Bacteroides</taxon>
    </lineage>
</organism>
<accession>A0A7J4XM46</accession>
<keyword evidence="1" id="KW-0472">Membrane</keyword>
<feature type="transmembrane region" description="Helical" evidence="1">
    <location>
        <begin position="27"/>
        <end position="55"/>
    </location>
</feature>
<dbReference type="Proteomes" id="UP000422221">
    <property type="component" value="Unassembled WGS sequence"/>
</dbReference>
<keyword evidence="1" id="KW-1133">Transmembrane helix</keyword>
<dbReference type="Pfam" id="PF13646">
    <property type="entry name" value="HEAT_2"/>
    <property type="match status" value="1"/>
</dbReference>
<evidence type="ECO:0000256" key="1">
    <source>
        <dbReference type="SAM" id="Phobius"/>
    </source>
</evidence>
<dbReference type="InterPro" id="IPR016024">
    <property type="entry name" value="ARM-type_fold"/>
</dbReference>
<dbReference type="RefSeq" id="WP_005927691.1">
    <property type="nucleotide sequence ID" value="NZ_CABKSE010000001.1"/>
</dbReference>
<sequence>MNEVLYGIDYLEYYFYWIYYKFMGYPLIIRICTAVVMLCIFAYFCLLINIIYGIFKRKREKRKYAKIHKRYYEKLKEISLNTNHLTDEEIANIVEYNEKKRIKSNEIRIITQLLAEIKTEFEDQINELNFQGIQNVFQITRYFERELQFGPQRSKIQTLKLIQSINGYASEAVLVRFLYHRELELRNSARYAYMWLSQGNPFRFFDEDIGMKLRKWDMMELHAILEHRKKAGYATPSFIKWVNTSAEEDVKKFFINEIRFYNETESAPILAKQINARSPEIRSEIIRALGTLKYKEIEPKLFEMYNTQPEDVKQNIIAAVLELGTGNAVDFLKNAYEEADNWSTKRSILKALYGYNEAGRQMFDVLETQANAHTAILFAHTKDLLINQIS</sequence>
<dbReference type="AlphaFoldDB" id="A0A7J4XM46"/>
<evidence type="ECO:0000313" key="3">
    <source>
        <dbReference type="Proteomes" id="UP000422221"/>
    </source>
</evidence>
<dbReference type="EMBL" id="VWMK01000003">
    <property type="protein sequence ID" value="KAA3768475.1"/>
    <property type="molecule type" value="Genomic_DNA"/>
</dbReference>
<gene>
    <name evidence="2" type="ORF">F3F73_04010</name>
</gene>
<name>A0A7J4XM46_9BACE</name>
<dbReference type="SUPFAM" id="SSF48371">
    <property type="entry name" value="ARM repeat"/>
    <property type="match status" value="1"/>
</dbReference>
<proteinExistence type="predicted"/>
<evidence type="ECO:0000313" key="2">
    <source>
        <dbReference type="EMBL" id="KAA3768475.1"/>
    </source>
</evidence>
<dbReference type="InterPro" id="IPR011989">
    <property type="entry name" value="ARM-like"/>
</dbReference>
<reference evidence="2 3" key="1">
    <citation type="journal article" date="2019" name="Nat. Med.">
        <title>A library of human gut bacterial isolates paired with longitudinal multiomics data enables mechanistic microbiome research.</title>
        <authorList>
            <person name="Poyet M."/>
            <person name="Groussin M."/>
            <person name="Gibbons S.M."/>
            <person name="Avila-Pacheco J."/>
            <person name="Jiang X."/>
            <person name="Kearney S.M."/>
            <person name="Perrotta A.R."/>
            <person name="Berdy B."/>
            <person name="Zhao S."/>
            <person name="Lieberman T.D."/>
            <person name="Swanson P.K."/>
            <person name="Smith M."/>
            <person name="Roesemann S."/>
            <person name="Alexander J.E."/>
            <person name="Rich S.A."/>
            <person name="Livny J."/>
            <person name="Vlamakis H."/>
            <person name="Clish C."/>
            <person name="Bullock K."/>
            <person name="Deik A."/>
            <person name="Scott J."/>
            <person name="Pierce K.A."/>
            <person name="Xavier R.J."/>
            <person name="Alm E.J."/>
        </authorList>
    </citation>
    <scope>NUCLEOTIDE SEQUENCE [LARGE SCALE GENOMIC DNA]</scope>
    <source>
        <strain evidence="2 3">BIOML-A10</strain>
    </source>
</reference>
<keyword evidence="1" id="KW-0812">Transmembrane</keyword>